<dbReference type="PROSITE" id="PS00108">
    <property type="entry name" value="PROTEIN_KINASE_ST"/>
    <property type="match status" value="1"/>
</dbReference>
<evidence type="ECO:0000256" key="7">
    <source>
        <dbReference type="SAM" id="MobiDB-lite"/>
    </source>
</evidence>
<feature type="region of interest" description="Disordered" evidence="7">
    <location>
        <begin position="320"/>
        <end position="401"/>
    </location>
</feature>
<feature type="compositionally biased region" description="Pro residues" evidence="7">
    <location>
        <begin position="379"/>
        <end position="388"/>
    </location>
</feature>
<dbReference type="GO" id="GO:0004674">
    <property type="term" value="F:protein serine/threonine kinase activity"/>
    <property type="evidence" value="ECO:0007669"/>
    <property type="project" value="UniProtKB-KW"/>
</dbReference>
<keyword evidence="2" id="KW-0723">Serine/threonine-protein kinase</keyword>
<keyword evidence="8" id="KW-0812">Transmembrane</keyword>
<evidence type="ECO:0000256" key="2">
    <source>
        <dbReference type="ARBA" id="ARBA00022527"/>
    </source>
</evidence>
<reference evidence="10" key="1">
    <citation type="submission" date="2014-07" db="EMBL/GenBank/DDBJ databases">
        <authorList>
            <person name="Zhang J.E."/>
            <person name="Yang H."/>
            <person name="Guo J."/>
            <person name="Deng Z."/>
            <person name="Luo H."/>
            <person name="Luo M."/>
            <person name="Zhao B."/>
        </authorList>
    </citation>
    <scope>NUCLEOTIDE SEQUENCE</scope>
    <source>
        <strain evidence="10">AM4</strain>
    </source>
</reference>
<evidence type="ECO:0000256" key="4">
    <source>
        <dbReference type="ARBA" id="ARBA00022741"/>
    </source>
</evidence>
<feature type="transmembrane region" description="Helical" evidence="8">
    <location>
        <begin position="409"/>
        <end position="430"/>
    </location>
</feature>
<dbReference type="PROSITE" id="PS50011">
    <property type="entry name" value="PROTEIN_KINASE_DOM"/>
    <property type="match status" value="1"/>
</dbReference>
<dbReference type="EC" id="2.7.11.1" evidence="1"/>
<dbReference type="SUPFAM" id="SSF56112">
    <property type="entry name" value="Protein kinase-like (PK-like)"/>
    <property type="match status" value="1"/>
</dbReference>
<keyword evidence="6" id="KW-0067">ATP-binding</keyword>
<name>A0A1L7RLC9_9ACTO</name>
<dbReference type="GO" id="GO:0005524">
    <property type="term" value="F:ATP binding"/>
    <property type="evidence" value="ECO:0007669"/>
    <property type="project" value="UniProtKB-KW"/>
</dbReference>
<evidence type="ECO:0000256" key="5">
    <source>
        <dbReference type="ARBA" id="ARBA00022777"/>
    </source>
</evidence>
<keyword evidence="8" id="KW-0472">Membrane</keyword>
<gene>
    <name evidence="10" type="ORF">AAM4_0497</name>
</gene>
<evidence type="ECO:0000256" key="8">
    <source>
        <dbReference type="SAM" id="Phobius"/>
    </source>
</evidence>
<dbReference type="CDD" id="cd14014">
    <property type="entry name" value="STKc_PknB_like"/>
    <property type="match status" value="1"/>
</dbReference>
<dbReference type="RefSeq" id="WP_210578785.1">
    <property type="nucleotide sequence ID" value="NZ_LK995471.1"/>
</dbReference>
<dbReference type="PANTHER" id="PTHR43289">
    <property type="entry name" value="MITOGEN-ACTIVATED PROTEIN KINASE KINASE KINASE 20-RELATED"/>
    <property type="match status" value="1"/>
</dbReference>
<evidence type="ECO:0000259" key="9">
    <source>
        <dbReference type="PROSITE" id="PS50011"/>
    </source>
</evidence>
<evidence type="ECO:0000256" key="1">
    <source>
        <dbReference type="ARBA" id="ARBA00012513"/>
    </source>
</evidence>
<dbReference type="Pfam" id="PF00069">
    <property type="entry name" value="Pkinase"/>
    <property type="match status" value="1"/>
</dbReference>
<dbReference type="EMBL" id="LK995471">
    <property type="protein sequence ID" value="CED90392.1"/>
    <property type="molecule type" value="Genomic_DNA"/>
</dbReference>
<sequence>MPPNDAAAQHLGSAYVLDARIGAGAQGDVWLAHRNDAPGIPLAVKLLRADLLEDADVVERFIRERATLMRVSSPYVVGVQDMVIEGSRFAIVMDYVGGGTLRGLLNEQGVLPPAEVARVGAMLASGLAVVHDAGIVHRDIKPANVLISPPGGSADPADGDDTVVGQGAWTPRLADFGVARICDTVASSHATGAIGTPLYMAPEILDPAAPTPAADVYSLGVLLYEAACGITPFVGAPSQVLAQHARRAPGRPDGVPDALWSVLERMLAKQPAARPSAREIAAALRMAAPALAGCAPARRLTVPPPSAPAAAPYLWADDALPGSATAPTEADPVAPEAGTPPTASLALPPTAVAAGEPTRVSAAPAAAEAGAQSRFSGAPQPPAPPADWAPPNVGAVSRPEPRSRRTRRALFGAIAAVVVLAVAVGGVIVWRHRTVGAPGPTAVAALPAQADTIELQRITDVDEYRLAPDHGALAAETSYKHWSLYDLDAAGRAPVWSGDCDSAGFWTSETFLCVQDDAGQLIGLDGTETGGVLAFDERKQLGTTGSAAIVLDGSYSGSLVAMDADGEQVWRRDGGFREARIGAGFIVTYETSSERLLVLSAETGEVLLSEAAEDAPDFDSYLPGGIGIDAGTQAFYKVDGEAVTVYDATGTEVGTVDGAGTRSDWVLSDAVSAEQLVELLRSVAADSSVHVRGRNAEAGFTLNTIACTVTGPDGASYDVPERTDGEACVITPEGLIGKDEGVLFTMGQPSSRTDATGDNVIAYDLDDGEQLWQAAGTLAGVLPASDNAAGKAAGAPRMLVAEGDDLVIHAVVGK</sequence>
<keyword evidence="8" id="KW-1133">Transmembrane helix</keyword>
<dbReference type="InterPro" id="IPR000719">
    <property type="entry name" value="Prot_kinase_dom"/>
</dbReference>
<dbReference type="Gene3D" id="1.10.510.10">
    <property type="entry name" value="Transferase(Phosphotransferase) domain 1"/>
    <property type="match status" value="1"/>
</dbReference>
<evidence type="ECO:0000256" key="6">
    <source>
        <dbReference type="ARBA" id="ARBA00022840"/>
    </source>
</evidence>
<keyword evidence="3 10" id="KW-0808">Transferase</keyword>
<protein>
    <recommendedName>
        <fullName evidence="1">non-specific serine/threonine protein kinase</fullName>
        <ecNumber evidence="1">2.7.11.1</ecNumber>
    </recommendedName>
</protein>
<feature type="compositionally biased region" description="Low complexity" evidence="7">
    <location>
        <begin position="337"/>
        <end position="354"/>
    </location>
</feature>
<feature type="compositionally biased region" description="Low complexity" evidence="7">
    <location>
        <begin position="362"/>
        <end position="371"/>
    </location>
</feature>
<evidence type="ECO:0000256" key="3">
    <source>
        <dbReference type="ARBA" id="ARBA00022679"/>
    </source>
</evidence>
<keyword evidence="5 10" id="KW-0418">Kinase</keyword>
<evidence type="ECO:0000313" key="10">
    <source>
        <dbReference type="EMBL" id="CED90392.1"/>
    </source>
</evidence>
<dbReference type="Gene3D" id="3.30.200.20">
    <property type="entry name" value="Phosphorylase Kinase, domain 1"/>
    <property type="match status" value="1"/>
</dbReference>
<feature type="domain" description="Protein kinase" evidence="9">
    <location>
        <begin position="15"/>
        <end position="291"/>
    </location>
</feature>
<dbReference type="InterPro" id="IPR011009">
    <property type="entry name" value="Kinase-like_dom_sf"/>
</dbReference>
<dbReference type="SMART" id="SM00220">
    <property type="entry name" value="S_TKc"/>
    <property type="match status" value="1"/>
</dbReference>
<dbReference type="AlphaFoldDB" id="A0A1L7RLC9"/>
<organism evidence="10">
    <name type="scientific">Actinomyces succiniciruminis</name>
    <dbReference type="NCBI Taxonomy" id="1522002"/>
    <lineage>
        <taxon>Bacteria</taxon>
        <taxon>Bacillati</taxon>
        <taxon>Actinomycetota</taxon>
        <taxon>Actinomycetes</taxon>
        <taxon>Actinomycetales</taxon>
        <taxon>Actinomycetaceae</taxon>
        <taxon>Actinomyces</taxon>
    </lineage>
</organism>
<dbReference type="InterPro" id="IPR008271">
    <property type="entry name" value="Ser/Thr_kinase_AS"/>
</dbReference>
<keyword evidence="4" id="KW-0547">Nucleotide-binding</keyword>
<dbReference type="PANTHER" id="PTHR43289:SF6">
    <property type="entry name" value="SERINE_THREONINE-PROTEIN KINASE NEKL-3"/>
    <property type="match status" value="1"/>
</dbReference>
<accession>A0A1L7RLC9</accession>
<dbReference type="SUPFAM" id="SSF50998">
    <property type="entry name" value="Quinoprotein alcohol dehydrogenase-like"/>
    <property type="match status" value="1"/>
</dbReference>
<dbReference type="InterPro" id="IPR011047">
    <property type="entry name" value="Quinoprotein_ADH-like_sf"/>
</dbReference>
<proteinExistence type="predicted"/>